<dbReference type="Proteomes" id="UP001154078">
    <property type="component" value="Chromosome 1"/>
</dbReference>
<name>A0A9P0F9Y1_BRAAE</name>
<protein>
    <submittedName>
        <fullName evidence="1">Uncharacterized protein</fullName>
    </submittedName>
</protein>
<proteinExistence type="predicted"/>
<dbReference type="AlphaFoldDB" id="A0A9P0F9Y1"/>
<gene>
    <name evidence="1" type="ORF">MELIAE_LOCUS1084</name>
</gene>
<sequence>MTEMTLIIESLGDFRTINGLSLNHMKKLTNILRRRVGKKSVVAHIIKHLSEKFKTLDSLYSEGIFKFHTGIDKIYKQKRPVVWANAIDLLDSVIERRSIIGNFLIKVMADTGQGFFKLSMTILPEGYLELFSDIKETYDNVKLIFDLTKLNDIPYKFVCDFKLLLIVNGQQTATASFPCPYCFVPLQSLRSNKEVNGTLPSTSTLSKVADSEVTENYENNLKTFGNLRKDYKKFVALKKYKTLAKECHSTVNAPLFDEDHDTCVLQKCIIPELHIMCFVNHLFWKGLVPLLGRERALLWPKSLCVISKNYHGEAFEGNPCRKLLKHPDELLKSEIFGKVEPLKLVPFIASFKAMDKLVNACFSTRQVDSE</sequence>
<organism evidence="1 2">
    <name type="scientific">Brassicogethes aeneus</name>
    <name type="common">Rape pollen beetle</name>
    <name type="synonym">Meligethes aeneus</name>
    <dbReference type="NCBI Taxonomy" id="1431903"/>
    <lineage>
        <taxon>Eukaryota</taxon>
        <taxon>Metazoa</taxon>
        <taxon>Ecdysozoa</taxon>
        <taxon>Arthropoda</taxon>
        <taxon>Hexapoda</taxon>
        <taxon>Insecta</taxon>
        <taxon>Pterygota</taxon>
        <taxon>Neoptera</taxon>
        <taxon>Endopterygota</taxon>
        <taxon>Coleoptera</taxon>
        <taxon>Polyphaga</taxon>
        <taxon>Cucujiformia</taxon>
        <taxon>Nitidulidae</taxon>
        <taxon>Meligethinae</taxon>
        <taxon>Brassicogethes</taxon>
    </lineage>
</organism>
<keyword evidence="2" id="KW-1185">Reference proteome</keyword>
<dbReference type="OrthoDB" id="6767500at2759"/>
<evidence type="ECO:0000313" key="1">
    <source>
        <dbReference type="EMBL" id="CAH0547031.1"/>
    </source>
</evidence>
<evidence type="ECO:0000313" key="2">
    <source>
        <dbReference type="Proteomes" id="UP001154078"/>
    </source>
</evidence>
<accession>A0A9P0F9Y1</accession>
<dbReference type="EMBL" id="OV121132">
    <property type="protein sequence ID" value="CAH0547031.1"/>
    <property type="molecule type" value="Genomic_DNA"/>
</dbReference>
<reference evidence="1" key="1">
    <citation type="submission" date="2021-12" db="EMBL/GenBank/DDBJ databases">
        <authorList>
            <person name="King R."/>
        </authorList>
    </citation>
    <scope>NUCLEOTIDE SEQUENCE</scope>
</reference>